<dbReference type="EMBL" id="UZAH01032611">
    <property type="protein sequence ID" value="VDP22863.1"/>
    <property type="molecule type" value="Genomic_DNA"/>
</dbReference>
<evidence type="ECO:0000313" key="2">
    <source>
        <dbReference type="Proteomes" id="UP000050761"/>
    </source>
</evidence>
<protein>
    <submittedName>
        <fullName evidence="3">Piwi domain-containing protein</fullName>
    </submittedName>
</protein>
<dbReference type="WBParaSite" id="HPBE_0002100201-mRNA-1">
    <property type="protein sequence ID" value="HPBE_0002100201-mRNA-1"/>
    <property type="gene ID" value="HPBE_0002100201"/>
</dbReference>
<dbReference type="AlphaFoldDB" id="A0A183GF50"/>
<gene>
    <name evidence="1" type="ORF">HPBE_LOCUS21001</name>
</gene>
<reference evidence="1 2" key="1">
    <citation type="submission" date="2018-11" db="EMBL/GenBank/DDBJ databases">
        <authorList>
            <consortium name="Pathogen Informatics"/>
        </authorList>
    </citation>
    <scope>NUCLEOTIDE SEQUENCE [LARGE SCALE GENOMIC DNA]</scope>
</reference>
<evidence type="ECO:0000313" key="1">
    <source>
        <dbReference type="EMBL" id="VDP22863.1"/>
    </source>
</evidence>
<sequence length="203" mass="22575">MLPHQKAGGMYGFGGATASNEATLIAMKLDDVTNSSVYNSLKNLHAARKQANRTSITIIFISEVVVKDLLLEAPTHYIRVFREVCSGFTPMTSPFYNGVVISGDTRRDPRKRHARTRIGSMGVKIDGRPPHNLRFVQNVVLITPRIIQAVRMLADVDRICGNVGLQLNLSETMFMRNGNVSDAAFSLNRTNISECYNYVYLGH</sequence>
<proteinExistence type="predicted"/>
<name>A0A183GF50_HELPZ</name>
<dbReference type="Proteomes" id="UP000050761">
    <property type="component" value="Unassembled WGS sequence"/>
</dbReference>
<accession>A0A183GF50</accession>
<organism evidence="2 3">
    <name type="scientific">Heligmosomoides polygyrus</name>
    <name type="common">Parasitic roundworm</name>
    <dbReference type="NCBI Taxonomy" id="6339"/>
    <lineage>
        <taxon>Eukaryota</taxon>
        <taxon>Metazoa</taxon>
        <taxon>Ecdysozoa</taxon>
        <taxon>Nematoda</taxon>
        <taxon>Chromadorea</taxon>
        <taxon>Rhabditida</taxon>
        <taxon>Rhabditina</taxon>
        <taxon>Rhabditomorpha</taxon>
        <taxon>Strongyloidea</taxon>
        <taxon>Heligmosomidae</taxon>
        <taxon>Heligmosomoides</taxon>
    </lineage>
</organism>
<accession>A0A3P8FL77</accession>
<evidence type="ECO:0000313" key="3">
    <source>
        <dbReference type="WBParaSite" id="HPBE_0002100201-mRNA-1"/>
    </source>
</evidence>
<reference evidence="3" key="2">
    <citation type="submission" date="2019-09" db="UniProtKB">
        <authorList>
            <consortium name="WormBaseParasite"/>
        </authorList>
    </citation>
    <scope>IDENTIFICATION</scope>
</reference>
<keyword evidence="2" id="KW-1185">Reference proteome</keyword>